<dbReference type="EC" id="3.2.2.27" evidence="4 9"/>
<evidence type="ECO:0000256" key="4">
    <source>
        <dbReference type="ARBA" id="ARBA00012030"/>
    </source>
</evidence>
<reference evidence="13 14" key="1">
    <citation type="submission" date="2017-09" db="EMBL/GenBank/DDBJ databases">
        <authorList>
            <person name="Ehlers B."/>
            <person name="Leendertz F.H."/>
        </authorList>
    </citation>
    <scope>NUCLEOTIDE SEQUENCE [LARGE SCALE GENOMIC DNA]</scope>
    <source>
        <strain evidence="13 14">DSM 18289</strain>
    </source>
</reference>
<dbReference type="PROSITE" id="PS00130">
    <property type="entry name" value="U_DNA_GLYCOSYLASE"/>
    <property type="match status" value="1"/>
</dbReference>
<dbReference type="InterPro" id="IPR005122">
    <property type="entry name" value="Uracil-DNA_glycosylase-like"/>
</dbReference>
<dbReference type="InterPro" id="IPR036895">
    <property type="entry name" value="Uracil-DNA_glycosylase-like_sf"/>
</dbReference>
<dbReference type="HAMAP" id="MF_00148">
    <property type="entry name" value="UDG"/>
    <property type="match status" value="1"/>
</dbReference>
<dbReference type="Proteomes" id="UP000219439">
    <property type="component" value="Unassembled WGS sequence"/>
</dbReference>
<evidence type="ECO:0000256" key="1">
    <source>
        <dbReference type="ARBA" id="ARBA00001400"/>
    </source>
</evidence>
<dbReference type="NCBIfam" id="NF003589">
    <property type="entry name" value="PRK05254.1-2"/>
    <property type="match status" value="1"/>
</dbReference>
<feature type="domain" description="Uracil-DNA glycosylase-like" evidence="12">
    <location>
        <begin position="53"/>
        <end position="223"/>
    </location>
</feature>
<organism evidence="13 14">
    <name type="scientific">Cohaesibacter gelatinilyticus</name>
    <dbReference type="NCBI Taxonomy" id="372072"/>
    <lineage>
        <taxon>Bacteria</taxon>
        <taxon>Pseudomonadati</taxon>
        <taxon>Pseudomonadota</taxon>
        <taxon>Alphaproteobacteria</taxon>
        <taxon>Hyphomicrobiales</taxon>
        <taxon>Cohaesibacteraceae</taxon>
    </lineage>
</organism>
<comment type="catalytic activity">
    <reaction evidence="1 9 11">
        <text>Hydrolyzes single-stranded DNA or mismatched double-stranded DNA and polynucleotides, releasing free uracil.</text>
        <dbReference type="EC" id="3.2.2.27"/>
    </reaction>
</comment>
<keyword evidence="8 9" id="KW-0234">DNA repair</keyword>
<dbReference type="NCBIfam" id="NF003588">
    <property type="entry name" value="PRK05254.1-1"/>
    <property type="match status" value="1"/>
</dbReference>
<dbReference type="NCBIfam" id="TIGR00628">
    <property type="entry name" value="ung"/>
    <property type="match status" value="1"/>
</dbReference>
<comment type="subcellular location">
    <subcellularLocation>
        <location evidence="9">Cytoplasm</location>
    </subcellularLocation>
</comment>
<dbReference type="PANTHER" id="PTHR11264">
    <property type="entry name" value="URACIL-DNA GLYCOSYLASE"/>
    <property type="match status" value="1"/>
</dbReference>
<evidence type="ECO:0000256" key="3">
    <source>
        <dbReference type="ARBA" id="ARBA00008184"/>
    </source>
</evidence>
<dbReference type="NCBIfam" id="NF003592">
    <property type="entry name" value="PRK05254.1-5"/>
    <property type="match status" value="1"/>
</dbReference>
<dbReference type="PANTHER" id="PTHR11264:SF0">
    <property type="entry name" value="URACIL-DNA GLYCOSYLASE"/>
    <property type="match status" value="1"/>
</dbReference>
<feature type="active site" description="Proton acceptor" evidence="9 10">
    <location>
        <position position="68"/>
    </location>
</feature>
<gene>
    <name evidence="9" type="primary">ung</name>
    <name evidence="13" type="ORF">SAMN06265368_2001</name>
</gene>
<evidence type="ECO:0000256" key="8">
    <source>
        <dbReference type="ARBA" id="ARBA00023204"/>
    </source>
</evidence>
<sequence>MADLRQELAQCGDWNEALSDQYDTLAKLQDFLNIEEQNAQILPVAGQRLNALRMTSLKDVKVVITGQDPYPGLEDAIPHAMGLSFSVAPGVKPPRSLNNIYKELAEDCGLLKPNHGDLRGWAEQGVLMLNSVLTVRQGEAASHAKKGWEGFTRAVLDLINEKSEPVCFLSWGKHSHALTKDVDESRHLVIRTSHPSPLGARKAGSDFEAFLGSGCFGRANEFLISKNREPIDWACLSEPVLL</sequence>
<keyword evidence="7 9" id="KW-0378">Hydrolase</keyword>
<evidence type="ECO:0000256" key="9">
    <source>
        <dbReference type="HAMAP-Rule" id="MF_00148"/>
    </source>
</evidence>
<dbReference type="EMBL" id="OBEL01000001">
    <property type="protein sequence ID" value="SNZ09312.1"/>
    <property type="molecule type" value="Genomic_DNA"/>
</dbReference>
<evidence type="ECO:0000256" key="11">
    <source>
        <dbReference type="RuleBase" id="RU003780"/>
    </source>
</evidence>
<comment type="similarity">
    <text evidence="3 9 11">Belongs to the uracil-DNA glycosylase (UDG) superfamily. UNG family.</text>
</comment>
<dbReference type="GO" id="GO:0005737">
    <property type="term" value="C:cytoplasm"/>
    <property type="evidence" value="ECO:0007669"/>
    <property type="project" value="UniProtKB-SubCell"/>
</dbReference>
<dbReference type="SUPFAM" id="SSF52141">
    <property type="entry name" value="Uracil-DNA glycosylase-like"/>
    <property type="match status" value="1"/>
</dbReference>
<dbReference type="InterPro" id="IPR002043">
    <property type="entry name" value="UDG_fam1"/>
</dbReference>
<dbReference type="AlphaFoldDB" id="A0A285NIH7"/>
<dbReference type="Pfam" id="PF03167">
    <property type="entry name" value="UDG"/>
    <property type="match status" value="1"/>
</dbReference>
<dbReference type="CDD" id="cd10027">
    <property type="entry name" value="UDG-F1-like"/>
    <property type="match status" value="1"/>
</dbReference>
<dbReference type="OrthoDB" id="9804372at2"/>
<evidence type="ECO:0000313" key="14">
    <source>
        <dbReference type="Proteomes" id="UP000219439"/>
    </source>
</evidence>
<comment type="function">
    <text evidence="2 9 11">Excises uracil residues from the DNA which can arise as a result of misincorporation of dUMP residues by DNA polymerase or due to deamination of cytosine.</text>
</comment>
<dbReference type="SMART" id="SM00986">
    <property type="entry name" value="UDG"/>
    <property type="match status" value="1"/>
</dbReference>
<name>A0A285NIH7_9HYPH</name>
<proteinExistence type="inferred from homology"/>
<protein>
    <recommendedName>
        <fullName evidence="5 9">Uracil-DNA glycosylase</fullName>
        <shortName evidence="9">UDG</shortName>
        <ecNumber evidence="4 9">3.2.2.27</ecNumber>
    </recommendedName>
</protein>
<keyword evidence="9" id="KW-0963">Cytoplasm</keyword>
<evidence type="ECO:0000313" key="13">
    <source>
        <dbReference type="EMBL" id="SNZ09312.1"/>
    </source>
</evidence>
<keyword evidence="6 9" id="KW-0227">DNA damage</keyword>
<dbReference type="GO" id="GO:0004844">
    <property type="term" value="F:uracil DNA N-glycosylase activity"/>
    <property type="evidence" value="ECO:0007669"/>
    <property type="project" value="UniProtKB-UniRule"/>
</dbReference>
<evidence type="ECO:0000256" key="5">
    <source>
        <dbReference type="ARBA" id="ARBA00018429"/>
    </source>
</evidence>
<evidence type="ECO:0000256" key="2">
    <source>
        <dbReference type="ARBA" id="ARBA00002631"/>
    </source>
</evidence>
<dbReference type="SMART" id="SM00987">
    <property type="entry name" value="UreE_C"/>
    <property type="match status" value="1"/>
</dbReference>
<evidence type="ECO:0000259" key="12">
    <source>
        <dbReference type="SMART" id="SM00986"/>
    </source>
</evidence>
<evidence type="ECO:0000256" key="6">
    <source>
        <dbReference type="ARBA" id="ARBA00022763"/>
    </source>
</evidence>
<dbReference type="GO" id="GO:0097510">
    <property type="term" value="P:base-excision repair, AP site formation via deaminated base removal"/>
    <property type="evidence" value="ECO:0007669"/>
    <property type="project" value="TreeGrafter"/>
</dbReference>
<evidence type="ECO:0000256" key="7">
    <source>
        <dbReference type="ARBA" id="ARBA00022801"/>
    </source>
</evidence>
<dbReference type="InterPro" id="IPR018085">
    <property type="entry name" value="Ura-DNA_Glyclase_AS"/>
</dbReference>
<accession>A0A285NIH7</accession>
<evidence type="ECO:0000256" key="10">
    <source>
        <dbReference type="PROSITE-ProRule" id="PRU10072"/>
    </source>
</evidence>
<keyword evidence="14" id="KW-1185">Reference proteome</keyword>
<dbReference type="Gene3D" id="3.40.470.10">
    <property type="entry name" value="Uracil-DNA glycosylase-like domain"/>
    <property type="match status" value="1"/>
</dbReference>
<dbReference type="RefSeq" id="WP_097153094.1">
    <property type="nucleotide sequence ID" value="NZ_OBEL01000001.1"/>
</dbReference>